<organism evidence="1 2">
    <name type="scientific">Umezawaea tangerina</name>
    <dbReference type="NCBI Taxonomy" id="84725"/>
    <lineage>
        <taxon>Bacteria</taxon>
        <taxon>Bacillati</taxon>
        <taxon>Actinomycetota</taxon>
        <taxon>Actinomycetes</taxon>
        <taxon>Pseudonocardiales</taxon>
        <taxon>Pseudonocardiaceae</taxon>
        <taxon>Umezawaea</taxon>
    </lineage>
</organism>
<gene>
    <name evidence="1" type="ORF">CLV43_10960</name>
</gene>
<evidence type="ECO:0000313" key="2">
    <source>
        <dbReference type="Proteomes" id="UP000239494"/>
    </source>
</evidence>
<evidence type="ECO:0000313" key="1">
    <source>
        <dbReference type="EMBL" id="PRY37840.1"/>
    </source>
</evidence>
<dbReference type="EMBL" id="PVTF01000009">
    <property type="protein sequence ID" value="PRY37840.1"/>
    <property type="molecule type" value="Genomic_DNA"/>
</dbReference>
<protein>
    <submittedName>
        <fullName evidence="1">Uncharacterized protein</fullName>
    </submittedName>
</protein>
<proteinExistence type="predicted"/>
<reference evidence="1 2" key="1">
    <citation type="submission" date="2018-03" db="EMBL/GenBank/DDBJ databases">
        <title>Genomic Encyclopedia of Archaeal and Bacterial Type Strains, Phase II (KMG-II): from individual species to whole genera.</title>
        <authorList>
            <person name="Goeker M."/>
        </authorList>
    </citation>
    <scope>NUCLEOTIDE SEQUENCE [LARGE SCALE GENOMIC DNA]</scope>
    <source>
        <strain evidence="1 2">DSM 44720</strain>
    </source>
</reference>
<sequence length="438" mass="47215">MRHRDRGRRIRLRRVSTTSARAAEAALPRGLLIAQAWAGLGEAVAPLSNGAGRPLARTVKLILDPLVLRPVLNPRFAAGAIGFEHVDALRDRITAAGPVLAATAAWFLVLKKERRRAGITEGNPQDLYFQRCYELASEHGGPRDDPAAARTAAAVLAEVHGQDGPTVARLRDFVTDPGHVGELVRLLNAAWAGTTEPGPAPDAVRAAEFLASCPVAPDEALFDALVADLVGSWGAVELNRPGVARAHGLTDLTVPEPPVLGRTASKNSLPKPFDRSIVERLFSALTSAFHRDALEDVPELVRLEISRSAGAWQLADEAGRVALVLGREAAAALVGGPVGPAGGATARLRLRWDREAYVHRALRMPTSVPDGVRADVHGVREAYLRRLWVRVHGRELRHDAVTADGLWDLLDGVLRSVILDQRDRLRSALERQSAGDPW</sequence>
<name>A0A2T0SWS7_9PSEU</name>
<dbReference type="AlphaFoldDB" id="A0A2T0SWS7"/>
<accession>A0A2T0SWS7</accession>
<comment type="caution">
    <text evidence="1">The sequence shown here is derived from an EMBL/GenBank/DDBJ whole genome shotgun (WGS) entry which is preliminary data.</text>
</comment>
<keyword evidence="2" id="KW-1185">Reference proteome</keyword>
<dbReference type="Proteomes" id="UP000239494">
    <property type="component" value="Unassembled WGS sequence"/>
</dbReference>